<proteinExistence type="predicted"/>
<organism evidence="1 2">
    <name type="scientific">Pseudohalioglobus sediminis</name>
    <dbReference type="NCBI Taxonomy" id="2606449"/>
    <lineage>
        <taxon>Bacteria</taxon>
        <taxon>Pseudomonadati</taxon>
        <taxon>Pseudomonadota</taxon>
        <taxon>Gammaproteobacteria</taxon>
        <taxon>Cellvibrionales</taxon>
        <taxon>Halieaceae</taxon>
        <taxon>Pseudohalioglobus</taxon>
    </lineage>
</organism>
<evidence type="ECO:0000313" key="2">
    <source>
        <dbReference type="Proteomes" id="UP000323708"/>
    </source>
</evidence>
<protein>
    <recommendedName>
        <fullName evidence="3">Acetoacetate decarboxylase</fullName>
    </recommendedName>
</protein>
<evidence type="ECO:0000313" key="1">
    <source>
        <dbReference type="EMBL" id="KAA1192496.1"/>
    </source>
</evidence>
<accession>A0A5B0WZQ2</accession>
<dbReference type="Pfam" id="PF06314">
    <property type="entry name" value="ADC"/>
    <property type="match status" value="1"/>
</dbReference>
<dbReference type="Gene3D" id="2.40.400.10">
    <property type="entry name" value="Acetoacetate decarboxylase-like"/>
    <property type="match status" value="1"/>
</dbReference>
<comment type="caution">
    <text evidence="1">The sequence shown here is derived from an EMBL/GenBank/DDBJ whole genome shotgun (WGS) entry which is preliminary data.</text>
</comment>
<dbReference type="AlphaFoldDB" id="A0A5B0WZQ2"/>
<sequence length="266" mass="29702">MATFADDHRYAMPAHFGGEPGGMYPLHYRDTVSATVWYETDGEQLAQLLPPGFTLDAPQIMVSAVMNRGVEWMAGEAYNILSVNVPATYRGAQDTLSGWYCLVVWENNAIPILPGREGTGIPKIYGEIEDFRFDADTMRTWAHLSGHTFCQLHLTGIVDAEERRRAEIDDAFSTMQWMAWRYIPRTGPTGGAELSQATVFPQEFVSTRVRFAHNTIEWSVPPLWQNPTQHHIISALATLPVGKPSGPAVIMDAENILRGDLARVLR</sequence>
<name>A0A5B0WZQ2_9GAMM</name>
<dbReference type="InterPro" id="IPR010451">
    <property type="entry name" value="Acetoacetate_decarboxylase"/>
</dbReference>
<dbReference type="GO" id="GO:0016829">
    <property type="term" value="F:lyase activity"/>
    <property type="evidence" value="ECO:0007669"/>
    <property type="project" value="InterPro"/>
</dbReference>
<reference evidence="1 2" key="1">
    <citation type="submission" date="2019-09" db="EMBL/GenBank/DDBJ databases">
        <authorList>
            <person name="Chen X.-Y."/>
        </authorList>
    </citation>
    <scope>NUCLEOTIDE SEQUENCE [LARGE SCALE GENOMIC DNA]</scope>
    <source>
        <strain evidence="1 2">NY5</strain>
    </source>
</reference>
<dbReference type="InterPro" id="IPR023375">
    <property type="entry name" value="ADC_dom_sf"/>
</dbReference>
<evidence type="ECO:0008006" key="3">
    <source>
        <dbReference type="Google" id="ProtNLM"/>
    </source>
</evidence>
<dbReference type="EMBL" id="VTUX01000003">
    <property type="protein sequence ID" value="KAA1192496.1"/>
    <property type="molecule type" value="Genomic_DNA"/>
</dbReference>
<dbReference type="SUPFAM" id="SSF160104">
    <property type="entry name" value="Acetoacetate decarboxylase-like"/>
    <property type="match status" value="1"/>
</dbReference>
<dbReference type="RefSeq" id="WP_149610789.1">
    <property type="nucleotide sequence ID" value="NZ_VTUX01000003.1"/>
</dbReference>
<gene>
    <name evidence="1" type="ORF">F0M18_07440</name>
</gene>
<dbReference type="Proteomes" id="UP000323708">
    <property type="component" value="Unassembled WGS sequence"/>
</dbReference>
<keyword evidence="2" id="KW-1185">Reference proteome</keyword>